<protein>
    <submittedName>
        <fullName evidence="1">Uncharacterized protein</fullName>
    </submittedName>
</protein>
<dbReference type="Proteomes" id="UP000077275">
    <property type="component" value="Unassembled WGS sequence"/>
</dbReference>
<keyword evidence="2" id="KW-1185">Reference proteome</keyword>
<comment type="caution">
    <text evidence="1">The sequence shown here is derived from an EMBL/GenBank/DDBJ whole genome shotgun (WGS) entry which is preliminary data.</text>
</comment>
<dbReference type="RefSeq" id="WP_067258871.1">
    <property type="nucleotide sequence ID" value="NZ_LWMW01000088.1"/>
</dbReference>
<dbReference type="AlphaFoldDB" id="A0A166EG12"/>
<accession>A0A166EG12</accession>
<dbReference type="STRING" id="47311.MBCUT_06490"/>
<sequence>MNKAAIADFQYKVNSLNQYEIADEALNKIFKKLEAENNGLLYSQHYPLEGGDVDQYGNYYRNQIKINKEGSIFLSAKHIGEICNDTQHIGVEEFIKTGGDLEELTNTIFQIASDIAEAQKVTTHGLDKFIITLEALL</sequence>
<reference evidence="1 2" key="1">
    <citation type="submission" date="2016-04" db="EMBL/GenBank/DDBJ databases">
        <title>Genome sequence of Methanobrevibacter cuticularis DSM 11139.</title>
        <authorList>
            <person name="Poehlein A."/>
            <person name="Seedorf H."/>
            <person name="Daniel R."/>
        </authorList>
    </citation>
    <scope>NUCLEOTIDE SEQUENCE [LARGE SCALE GENOMIC DNA]</scope>
    <source>
        <strain evidence="1 2">DSM 11139</strain>
    </source>
</reference>
<organism evidence="1 2">
    <name type="scientific">Methanobrevibacter cuticularis</name>
    <dbReference type="NCBI Taxonomy" id="47311"/>
    <lineage>
        <taxon>Archaea</taxon>
        <taxon>Methanobacteriati</taxon>
        <taxon>Methanobacteriota</taxon>
        <taxon>Methanomada group</taxon>
        <taxon>Methanobacteria</taxon>
        <taxon>Methanobacteriales</taxon>
        <taxon>Methanobacteriaceae</taxon>
        <taxon>Methanobrevibacter</taxon>
    </lineage>
</organism>
<evidence type="ECO:0000313" key="1">
    <source>
        <dbReference type="EMBL" id="KZX16611.1"/>
    </source>
</evidence>
<name>A0A166EG12_9EURY</name>
<proteinExistence type="predicted"/>
<gene>
    <name evidence="1" type="ORF">MBCUT_06490</name>
</gene>
<evidence type="ECO:0000313" key="2">
    <source>
        <dbReference type="Proteomes" id="UP000077275"/>
    </source>
</evidence>
<dbReference type="PATRIC" id="fig|47311.3.peg.727"/>
<dbReference type="EMBL" id="LWMW01000088">
    <property type="protein sequence ID" value="KZX16611.1"/>
    <property type="molecule type" value="Genomic_DNA"/>
</dbReference>